<dbReference type="EnsemblProtists" id="EOD13074">
    <property type="protein sequence ID" value="EOD13074"/>
    <property type="gene ID" value="EMIHUDRAFT_212772"/>
</dbReference>
<reference evidence="2" key="1">
    <citation type="journal article" date="2013" name="Nature">
        <title>Pan genome of the phytoplankton Emiliania underpins its global distribution.</title>
        <authorList>
            <person name="Read B.A."/>
            <person name="Kegel J."/>
            <person name="Klute M.J."/>
            <person name="Kuo A."/>
            <person name="Lefebvre S.C."/>
            <person name="Maumus F."/>
            <person name="Mayer C."/>
            <person name="Miller J."/>
            <person name="Monier A."/>
            <person name="Salamov A."/>
            <person name="Young J."/>
            <person name="Aguilar M."/>
            <person name="Claverie J.M."/>
            <person name="Frickenhaus S."/>
            <person name="Gonzalez K."/>
            <person name="Herman E.K."/>
            <person name="Lin Y.C."/>
            <person name="Napier J."/>
            <person name="Ogata H."/>
            <person name="Sarno A.F."/>
            <person name="Shmutz J."/>
            <person name="Schroeder D."/>
            <person name="de Vargas C."/>
            <person name="Verret F."/>
            <person name="von Dassow P."/>
            <person name="Valentin K."/>
            <person name="Van de Peer Y."/>
            <person name="Wheeler G."/>
            <person name="Dacks J.B."/>
            <person name="Delwiche C.F."/>
            <person name="Dyhrman S.T."/>
            <person name="Glockner G."/>
            <person name="John U."/>
            <person name="Richards T."/>
            <person name="Worden A.Z."/>
            <person name="Zhang X."/>
            <person name="Grigoriev I.V."/>
            <person name="Allen A.E."/>
            <person name="Bidle K."/>
            <person name="Borodovsky M."/>
            <person name="Bowler C."/>
            <person name="Brownlee C."/>
            <person name="Cock J.M."/>
            <person name="Elias M."/>
            <person name="Gladyshev V.N."/>
            <person name="Groth M."/>
            <person name="Guda C."/>
            <person name="Hadaegh A."/>
            <person name="Iglesias-Rodriguez M.D."/>
            <person name="Jenkins J."/>
            <person name="Jones B.M."/>
            <person name="Lawson T."/>
            <person name="Leese F."/>
            <person name="Lindquist E."/>
            <person name="Lobanov A."/>
            <person name="Lomsadze A."/>
            <person name="Malik S.B."/>
            <person name="Marsh M.E."/>
            <person name="Mackinder L."/>
            <person name="Mock T."/>
            <person name="Mueller-Roeber B."/>
            <person name="Pagarete A."/>
            <person name="Parker M."/>
            <person name="Probert I."/>
            <person name="Quesneville H."/>
            <person name="Raines C."/>
            <person name="Rensing S.A."/>
            <person name="Riano-Pachon D.M."/>
            <person name="Richier S."/>
            <person name="Rokitta S."/>
            <person name="Shiraiwa Y."/>
            <person name="Soanes D.M."/>
            <person name="van der Giezen M."/>
            <person name="Wahlund T.M."/>
            <person name="Williams B."/>
            <person name="Wilson W."/>
            <person name="Wolfe G."/>
            <person name="Wurch L.L."/>
        </authorList>
    </citation>
    <scope>NUCLEOTIDE SEQUENCE</scope>
</reference>
<evidence type="ECO:0000313" key="2">
    <source>
        <dbReference type="Proteomes" id="UP000013827"/>
    </source>
</evidence>
<dbReference type="Proteomes" id="UP000013827">
    <property type="component" value="Unassembled WGS sequence"/>
</dbReference>
<dbReference type="InterPro" id="IPR009057">
    <property type="entry name" value="Homeodomain-like_sf"/>
</dbReference>
<dbReference type="GeneID" id="17259283"/>
<sequence length="58" mass="6601">MRTSLPAYEPESLAIMEQVFGMDHFPSRPMRSSIAVALSITPRQDDSFVPFRMMVILV</sequence>
<dbReference type="PaxDb" id="2903-EOD13074"/>
<dbReference type="AlphaFoldDB" id="A0A0D3IP89"/>
<dbReference type="SUPFAM" id="SSF46689">
    <property type="entry name" value="Homeodomain-like"/>
    <property type="match status" value="1"/>
</dbReference>
<dbReference type="RefSeq" id="XP_005765503.1">
    <property type="nucleotide sequence ID" value="XM_005765446.1"/>
</dbReference>
<organism evidence="1 2">
    <name type="scientific">Emiliania huxleyi (strain CCMP1516)</name>
    <dbReference type="NCBI Taxonomy" id="280463"/>
    <lineage>
        <taxon>Eukaryota</taxon>
        <taxon>Haptista</taxon>
        <taxon>Haptophyta</taxon>
        <taxon>Prymnesiophyceae</taxon>
        <taxon>Isochrysidales</taxon>
        <taxon>Noelaerhabdaceae</taxon>
        <taxon>Emiliania</taxon>
    </lineage>
</organism>
<evidence type="ECO:0000313" key="1">
    <source>
        <dbReference type="EnsemblProtists" id="EOD13074"/>
    </source>
</evidence>
<proteinExistence type="predicted"/>
<accession>A0A0D3IP89</accession>
<name>A0A0D3IP89_EMIH1</name>
<reference evidence="1" key="2">
    <citation type="submission" date="2024-10" db="UniProtKB">
        <authorList>
            <consortium name="EnsemblProtists"/>
        </authorList>
    </citation>
    <scope>IDENTIFICATION</scope>
</reference>
<keyword evidence="2" id="KW-1185">Reference proteome</keyword>
<dbReference type="HOGENOM" id="CLU_2983105_0_0_1"/>
<dbReference type="Gene3D" id="1.10.10.60">
    <property type="entry name" value="Homeodomain-like"/>
    <property type="match status" value="1"/>
</dbReference>
<protein>
    <submittedName>
        <fullName evidence="1">Uncharacterized protein</fullName>
    </submittedName>
</protein>
<dbReference type="KEGG" id="ehx:EMIHUDRAFT_212772"/>